<dbReference type="GO" id="GO:0006811">
    <property type="term" value="P:monoatomic ion transport"/>
    <property type="evidence" value="ECO:0007669"/>
    <property type="project" value="UniProtKB-KW"/>
</dbReference>
<evidence type="ECO:0000256" key="9">
    <source>
        <dbReference type="ARBA" id="ARBA00023136"/>
    </source>
</evidence>
<keyword evidence="7" id="KW-0406">Ion transport</keyword>
<dbReference type="Proteomes" id="UP000020766">
    <property type="component" value="Unassembled WGS sequence"/>
</dbReference>
<protein>
    <submittedName>
        <fullName evidence="16">TonB-denpendent receptor</fullName>
    </submittedName>
</protein>
<accession>A0A014NJD6</accession>
<evidence type="ECO:0000256" key="2">
    <source>
        <dbReference type="ARBA" id="ARBA00009810"/>
    </source>
</evidence>
<comment type="subcellular location">
    <subcellularLocation>
        <location evidence="1 12">Cell outer membrane</location>
        <topology evidence="1 12">Multi-pass membrane protein</topology>
    </subcellularLocation>
</comment>
<dbReference type="Pfam" id="PF07715">
    <property type="entry name" value="Plug"/>
    <property type="match status" value="1"/>
</dbReference>
<dbReference type="InterPro" id="IPR012910">
    <property type="entry name" value="Plug_dom"/>
</dbReference>
<evidence type="ECO:0000256" key="1">
    <source>
        <dbReference type="ARBA" id="ARBA00004571"/>
    </source>
</evidence>
<keyword evidence="4 12" id="KW-1134">Transmembrane beta strand</keyword>
<dbReference type="InterPro" id="IPR036942">
    <property type="entry name" value="Beta-barrel_TonB_sf"/>
</dbReference>
<comment type="caution">
    <text evidence="16">The sequence shown here is derived from an EMBL/GenBank/DDBJ whole genome shotgun (WGS) entry which is preliminary data.</text>
</comment>
<dbReference type="InterPro" id="IPR039426">
    <property type="entry name" value="TonB-dep_rcpt-like"/>
</dbReference>
<dbReference type="InterPro" id="IPR037066">
    <property type="entry name" value="Plug_dom_sf"/>
</dbReference>
<sequence length="623" mass="68194">MNVFEQRRQRAWMPAMAWRPVSLAVVCLAGLVLPAAAAALDEVVVSATRSEQRLSEVLADVTVLDGEALERSGALALEDVMAKVPGIQITRTGGPGSDTNLFLRGAHKQHTAVYVDGIRIDAQNGSGGAPWETLPLESIERIEVLRGAAGALYGSDAMAGTVQIFTRRGETGFKPHVSVGAGSYGTQKGTAGFSGGQGAWDYALGLSYADSEGFDAKTGGTRRNVDKDGYVRKSANARVGLQLSAGQRLDVTALTSDSNAGYDSRAQGNDRAVRTLDAYGLNWQGDWTPAWRTRVAVSQSRHGYDTWTATHYRTETLLRNYLVHNEWRSRVGTFSVLAERREDTLENTSLVGGDARSRHQNALGLGYGLHWQLHAVQLNLRHDRDSDFGGKRTATLAYGWDFAPHWKATASVGTGFRVPTLFQRFSQNGDASLKPEESRNMELGLRWGDKDRAFSATAYRNKIENLVVYAAKQGTCPVALSQGCYLNVDEAQLEGITLAGNWRAGVVKWYASVDFQNPRNAQTGRLLQRRSQRYATLGVETTLAGWTLGTELQAASRRFNDDAEAVKSLGGYTLVNLSASRQLARDFTLTARIDNALDRDYTLVKDYATAGRTLWLGVKWMPW</sequence>
<dbReference type="CDD" id="cd01347">
    <property type="entry name" value="ligand_gated_channel"/>
    <property type="match status" value="1"/>
</dbReference>
<evidence type="ECO:0000256" key="12">
    <source>
        <dbReference type="PROSITE-ProRule" id="PRU01360"/>
    </source>
</evidence>
<comment type="similarity">
    <text evidence="2 12 13">Belongs to the TonB-dependent receptor family.</text>
</comment>
<dbReference type="Gene3D" id="2.170.130.10">
    <property type="entry name" value="TonB-dependent receptor, plug domain"/>
    <property type="match status" value="1"/>
</dbReference>
<gene>
    <name evidence="16" type="ORF">AX13_04550</name>
</gene>
<evidence type="ECO:0000256" key="10">
    <source>
        <dbReference type="ARBA" id="ARBA00023170"/>
    </source>
</evidence>
<keyword evidence="11 12" id="KW-0998">Cell outer membrane</keyword>
<keyword evidence="6" id="KW-0732">Signal</keyword>
<reference evidence="16 17" key="1">
    <citation type="submission" date="2014-01" db="EMBL/GenBank/DDBJ databases">
        <title>Interspecies Systems Biology Uncovers Metabolites Affecting C. elegans Gene Expression and Life History Traits.</title>
        <authorList>
            <person name="Watson E."/>
            <person name="Macneil L.T."/>
            <person name="Ritter A.D."/>
            <person name="Yilmaz L.S."/>
            <person name="Rosebrock A.P."/>
            <person name="Caudy A.A."/>
            <person name="Walhout A.J."/>
        </authorList>
    </citation>
    <scope>NUCLEOTIDE SEQUENCE [LARGE SCALE GENOMIC DNA]</scope>
    <source>
        <strain evidence="16 17">DA1877</strain>
    </source>
</reference>
<evidence type="ECO:0000313" key="17">
    <source>
        <dbReference type="Proteomes" id="UP000020766"/>
    </source>
</evidence>
<evidence type="ECO:0000256" key="7">
    <source>
        <dbReference type="ARBA" id="ARBA00023065"/>
    </source>
</evidence>
<proteinExistence type="inferred from homology"/>
<keyword evidence="17" id="KW-1185">Reference proteome</keyword>
<dbReference type="PROSITE" id="PS52016">
    <property type="entry name" value="TONB_DEPENDENT_REC_3"/>
    <property type="match status" value="1"/>
</dbReference>
<dbReference type="PANTHER" id="PTHR30069:SF53">
    <property type="entry name" value="COLICIN I RECEPTOR-RELATED"/>
    <property type="match status" value="1"/>
</dbReference>
<name>A0A014NJD6_9BURK</name>
<dbReference type="Gene3D" id="2.40.170.20">
    <property type="entry name" value="TonB-dependent receptor, beta-barrel domain"/>
    <property type="match status" value="1"/>
</dbReference>
<evidence type="ECO:0000256" key="13">
    <source>
        <dbReference type="RuleBase" id="RU003357"/>
    </source>
</evidence>
<feature type="domain" description="TonB-dependent receptor plug" evidence="15">
    <location>
        <begin position="55"/>
        <end position="161"/>
    </location>
</feature>
<dbReference type="GO" id="GO:0015889">
    <property type="term" value="P:cobalamin transport"/>
    <property type="evidence" value="ECO:0007669"/>
    <property type="project" value="TreeGrafter"/>
</dbReference>
<evidence type="ECO:0000256" key="11">
    <source>
        <dbReference type="ARBA" id="ARBA00023237"/>
    </source>
</evidence>
<dbReference type="PANTHER" id="PTHR30069">
    <property type="entry name" value="TONB-DEPENDENT OUTER MEMBRANE RECEPTOR"/>
    <property type="match status" value="1"/>
</dbReference>
<evidence type="ECO:0000256" key="5">
    <source>
        <dbReference type="ARBA" id="ARBA00022692"/>
    </source>
</evidence>
<evidence type="ECO:0000259" key="15">
    <source>
        <dbReference type="Pfam" id="PF07715"/>
    </source>
</evidence>
<evidence type="ECO:0000256" key="3">
    <source>
        <dbReference type="ARBA" id="ARBA00022448"/>
    </source>
</evidence>
<keyword evidence="9 12" id="KW-0472">Membrane</keyword>
<keyword evidence="10 16" id="KW-0675">Receptor</keyword>
<evidence type="ECO:0000259" key="14">
    <source>
        <dbReference type="Pfam" id="PF00593"/>
    </source>
</evidence>
<dbReference type="InterPro" id="IPR000531">
    <property type="entry name" value="Beta-barrel_TonB"/>
</dbReference>
<keyword evidence="3 12" id="KW-0813">Transport</keyword>
<feature type="domain" description="TonB-dependent receptor-like beta-barrel" evidence="14">
    <location>
        <begin position="183"/>
        <end position="595"/>
    </location>
</feature>
<dbReference type="AlphaFoldDB" id="A0A014NJD6"/>
<dbReference type="Pfam" id="PF00593">
    <property type="entry name" value="TonB_dep_Rec_b-barrel"/>
    <property type="match status" value="1"/>
</dbReference>
<evidence type="ECO:0000313" key="16">
    <source>
        <dbReference type="EMBL" id="EXU79558.1"/>
    </source>
</evidence>
<evidence type="ECO:0000256" key="4">
    <source>
        <dbReference type="ARBA" id="ARBA00022452"/>
    </source>
</evidence>
<dbReference type="PATRIC" id="fig|1457173.3.peg.2584"/>
<evidence type="ECO:0000256" key="6">
    <source>
        <dbReference type="ARBA" id="ARBA00022729"/>
    </source>
</evidence>
<organism evidence="16 17">
    <name type="scientific">Comamonas aquatica DA1877</name>
    <dbReference type="NCBI Taxonomy" id="1457173"/>
    <lineage>
        <taxon>Bacteria</taxon>
        <taxon>Pseudomonadati</taxon>
        <taxon>Pseudomonadota</taxon>
        <taxon>Betaproteobacteria</taxon>
        <taxon>Burkholderiales</taxon>
        <taxon>Comamonadaceae</taxon>
        <taxon>Comamonas</taxon>
    </lineage>
</organism>
<keyword evidence="5 12" id="KW-0812">Transmembrane</keyword>
<dbReference type="SUPFAM" id="SSF56935">
    <property type="entry name" value="Porins"/>
    <property type="match status" value="1"/>
</dbReference>
<dbReference type="STRING" id="225991.MA05_12760"/>
<evidence type="ECO:0000256" key="8">
    <source>
        <dbReference type="ARBA" id="ARBA00023077"/>
    </source>
</evidence>
<dbReference type="GO" id="GO:0009279">
    <property type="term" value="C:cell outer membrane"/>
    <property type="evidence" value="ECO:0007669"/>
    <property type="project" value="UniProtKB-SubCell"/>
</dbReference>
<keyword evidence="8 13" id="KW-0798">TonB box</keyword>
<dbReference type="EMBL" id="JBOK01000015">
    <property type="protein sequence ID" value="EXU79558.1"/>
    <property type="molecule type" value="Genomic_DNA"/>
</dbReference>